<evidence type="ECO:0000256" key="1">
    <source>
        <dbReference type="SAM" id="MobiDB-lite"/>
    </source>
</evidence>
<dbReference type="EMBL" id="OU015584">
    <property type="protein sequence ID" value="CAG5077423.1"/>
    <property type="molecule type" value="Genomic_DNA"/>
</dbReference>
<keyword evidence="4" id="KW-1185">Reference proteome</keyword>
<feature type="chain" id="PRO_5038123181" description="Gliding motility-associated C-terminal domain-containing protein" evidence="2">
    <location>
        <begin position="18"/>
        <end position="339"/>
    </location>
</feature>
<dbReference type="NCBIfam" id="TIGR04131">
    <property type="entry name" value="Bac_Flav_CTERM"/>
    <property type="match status" value="1"/>
</dbReference>
<evidence type="ECO:0008006" key="5">
    <source>
        <dbReference type="Google" id="ProtNLM"/>
    </source>
</evidence>
<proteinExistence type="predicted"/>
<protein>
    <recommendedName>
        <fullName evidence="5">Gliding motility-associated C-terminal domain-containing protein</fullName>
    </recommendedName>
</protein>
<sequence length="339" mass="36221">MKLILTIVSFWCISIYAQTSDNCSNAAVVCYGQSYFGSNEGATSDVCPGCEDASSASGNFCFAPNNSIWLSFTTNDAGGDVDLTISNLNCNSSAGYNTNLQAAIISASTPCDESTYSLVSNCQAGTDSDFTLSAVGLAANTTYYVMVDGDSTAADTNPAECGFNVLLTGTGVEQNIYAGEDTTISYNSVVQLQGNGPTSSTWSPESSLSDPSIPSPVASPNGTTTYYYSYETADGCVYSDDIVVMVQAELLVTNTLTPNDDGYNDTWIIRSIENYPAANIDVYDRWGQRVFHSVGYGGEKVWDGTLLGARLPEGVYYYYIDLKTGNEEDVYAGYVTIVR</sequence>
<gene>
    <name evidence="3" type="ORF">CRYO30217_00380</name>
</gene>
<evidence type="ECO:0000256" key="2">
    <source>
        <dbReference type="SAM" id="SignalP"/>
    </source>
</evidence>
<reference evidence="3" key="1">
    <citation type="submission" date="2021-04" db="EMBL/GenBank/DDBJ databases">
        <authorList>
            <person name="Rodrigo-Torres L."/>
            <person name="Arahal R. D."/>
            <person name="Lucena T."/>
        </authorList>
    </citation>
    <scope>NUCLEOTIDE SEQUENCE</scope>
    <source>
        <strain evidence="3">AS29M-1</strain>
    </source>
</reference>
<feature type="compositionally biased region" description="Low complexity" evidence="1">
    <location>
        <begin position="197"/>
        <end position="216"/>
    </location>
</feature>
<organism evidence="3 4">
    <name type="scientific">Parvicella tangerina</name>
    <dbReference type="NCBI Taxonomy" id="2829795"/>
    <lineage>
        <taxon>Bacteria</taxon>
        <taxon>Pseudomonadati</taxon>
        <taxon>Bacteroidota</taxon>
        <taxon>Flavobacteriia</taxon>
        <taxon>Flavobacteriales</taxon>
        <taxon>Parvicellaceae</taxon>
        <taxon>Parvicella</taxon>
    </lineage>
</organism>
<feature type="region of interest" description="Disordered" evidence="1">
    <location>
        <begin position="195"/>
        <end position="217"/>
    </location>
</feature>
<accession>A0A916JKC2</accession>
<feature type="signal peptide" evidence="2">
    <location>
        <begin position="1"/>
        <end position="17"/>
    </location>
</feature>
<evidence type="ECO:0000313" key="4">
    <source>
        <dbReference type="Proteomes" id="UP000683507"/>
    </source>
</evidence>
<dbReference type="AlphaFoldDB" id="A0A916JKC2"/>
<keyword evidence="2" id="KW-0732">Signal</keyword>
<dbReference type="RefSeq" id="WP_258540616.1">
    <property type="nucleotide sequence ID" value="NZ_OU015584.1"/>
</dbReference>
<dbReference type="Pfam" id="PF13585">
    <property type="entry name" value="CHU_C"/>
    <property type="match status" value="1"/>
</dbReference>
<dbReference type="Proteomes" id="UP000683507">
    <property type="component" value="Chromosome"/>
</dbReference>
<dbReference type="KEGG" id="ptan:CRYO30217_00380"/>
<name>A0A916JKC2_9FLAO</name>
<evidence type="ECO:0000313" key="3">
    <source>
        <dbReference type="EMBL" id="CAG5077423.1"/>
    </source>
</evidence>
<dbReference type="InterPro" id="IPR026341">
    <property type="entry name" value="T9SS_type_B"/>
</dbReference>